<dbReference type="AlphaFoldDB" id="A0A316V4A1"/>
<comment type="function">
    <text evidence="1">The GINS complex plays an essential role in the initiation of DNA replication.</text>
</comment>
<comment type="similarity">
    <text evidence="1">Belongs to the GINS3/PSF3 family.</text>
</comment>
<dbReference type="Proteomes" id="UP000245771">
    <property type="component" value="Unassembled WGS sequence"/>
</dbReference>
<gene>
    <name evidence="3" type="ORF">FA14DRAFT_127605</name>
</gene>
<reference evidence="3 4" key="1">
    <citation type="journal article" date="2018" name="Mol. Biol. Evol.">
        <title>Broad Genomic Sampling Reveals a Smut Pathogenic Ancestry of the Fungal Clade Ustilaginomycotina.</title>
        <authorList>
            <person name="Kijpornyongpan T."/>
            <person name="Mondo S.J."/>
            <person name="Barry K."/>
            <person name="Sandor L."/>
            <person name="Lee J."/>
            <person name="Lipzen A."/>
            <person name="Pangilinan J."/>
            <person name="LaButti K."/>
            <person name="Hainaut M."/>
            <person name="Henrissat B."/>
            <person name="Grigoriev I.V."/>
            <person name="Spatafora J.W."/>
            <person name="Aime M.C."/>
        </authorList>
    </citation>
    <scope>NUCLEOTIDE SEQUENCE [LARGE SCALE GENOMIC DNA]</scope>
    <source>
        <strain evidence="3 4">MCA 3882</strain>
    </source>
</reference>
<keyword evidence="1" id="KW-0235">DNA replication</keyword>
<dbReference type="SUPFAM" id="SSF160059">
    <property type="entry name" value="PriA/YqbF domain"/>
    <property type="match status" value="1"/>
</dbReference>
<dbReference type="GO" id="GO:0000811">
    <property type="term" value="C:GINS complex"/>
    <property type="evidence" value="ECO:0007669"/>
    <property type="project" value="UniProtKB-UniRule"/>
</dbReference>
<proteinExistence type="inferred from homology"/>
<evidence type="ECO:0000313" key="4">
    <source>
        <dbReference type="Proteomes" id="UP000245771"/>
    </source>
</evidence>
<protein>
    <recommendedName>
        <fullName evidence="1">DNA replication complex GINS protein PSF3</fullName>
    </recommendedName>
</protein>
<dbReference type="InterPro" id="IPR038437">
    <property type="entry name" value="GINS_Psf3_sf"/>
</dbReference>
<dbReference type="SUPFAM" id="SSF158573">
    <property type="entry name" value="GINS helical bundle-like"/>
    <property type="match status" value="1"/>
</dbReference>
<feature type="domain" description="DNA replication complex GINS protein PSF3 N-terminal" evidence="2">
    <location>
        <begin position="6"/>
        <end position="52"/>
    </location>
</feature>
<evidence type="ECO:0000313" key="3">
    <source>
        <dbReference type="EMBL" id="PWN31838.1"/>
    </source>
</evidence>
<accession>A0A316V4A1</accession>
<dbReference type="FunCoup" id="A0A316V4A1">
    <property type="interactions" value="170"/>
</dbReference>
<organism evidence="3 4">
    <name type="scientific">Meira miltonrushii</name>
    <dbReference type="NCBI Taxonomy" id="1280837"/>
    <lineage>
        <taxon>Eukaryota</taxon>
        <taxon>Fungi</taxon>
        <taxon>Dikarya</taxon>
        <taxon>Basidiomycota</taxon>
        <taxon>Ustilaginomycotina</taxon>
        <taxon>Exobasidiomycetes</taxon>
        <taxon>Exobasidiales</taxon>
        <taxon>Brachybasidiaceae</taxon>
        <taxon>Meira</taxon>
    </lineage>
</organism>
<dbReference type="PANTHER" id="PTHR22768:SF0">
    <property type="entry name" value="DNA REPLICATION COMPLEX GINS PROTEIN PSF3"/>
    <property type="match status" value="1"/>
</dbReference>
<dbReference type="OrthoDB" id="10251744at2759"/>
<dbReference type="Gene3D" id="1.20.58.2050">
    <property type="match status" value="1"/>
</dbReference>
<evidence type="ECO:0000259" key="2">
    <source>
        <dbReference type="Pfam" id="PF22466"/>
    </source>
</evidence>
<dbReference type="GO" id="GO:1902975">
    <property type="term" value="P:mitotic DNA replication initiation"/>
    <property type="evidence" value="ECO:0007669"/>
    <property type="project" value="TreeGrafter"/>
</dbReference>
<dbReference type="RefSeq" id="XP_025352140.1">
    <property type="nucleotide sequence ID" value="XM_025496810.1"/>
</dbReference>
<sequence>MDRSYWDTSSILADAVRIPCHVARDCPGLAHLQGNNENTRIDVPFWLAELLALHGIVDLTVPRPYSARVRNALDAEAKSVQLRNLSAWWYAIGIRLGSLMEAEELLNKLQKTYSARIRPIYSSGQHLAASSNLRKTSDGQSELSTNLNDNVDSLGAYSAISMSADMVEFINGLEEVETQLLKTAQESVSYTQAYLASGH</sequence>
<dbReference type="GeneID" id="37018591"/>
<dbReference type="InterPro" id="IPR055221">
    <property type="entry name" value="PSF3_N"/>
</dbReference>
<comment type="subunit">
    <text evidence="1">Component of the GINS complex.</text>
</comment>
<dbReference type="InterPro" id="IPR036224">
    <property type="entry name" value="GINS_bundle-like_dom_sf"/>
</dbReference>
<dbReference type="InterPro" id="IPR010492">
    <property type="entry name" value="GINS_Psf3"/>
</dbReference>
<dbReference type="InParanoid" id="A0A316V4A1"/>
<dbReference type="STRING" id="1280837.A0A316V4A1"/>
<keyword evidence="1" id="KW-0539">Nucleus</keyword>
<dbReference type="CDD" id="cd21693">
    <property type="entry name" value="GINS_B_Psf3"/>
    <property type="match status" value="1"/>
</dbReference>
<name>A0A316V4A1_9BASI</name>
<keyword evidence="4" id="KW-1185">Reference proteome</keyword>
<dbReference type="PANTHER" id="PTHR22768">
    <property type="entry name" value="DNA REPLICATION COMPLEX GINS PROTEIN PSF3"/>
    <property type="match status" value="1"/>
</dbReference>
<comment type="subcellular location">
    <subcellularLocation>
        <location evidence="1">Nucleus</location>
    </subcellularLocation>
</comment>
<dbReference type="CDD" id="cd11713">
    <property type="entry name" value="GINS_A_psf3"/>
    <property type="match status" value="1"/>
</dbReference>
<evidence type="ECO:0000256" key="1">
    <source>
        <dbReference type="RuleBase" id="RU367161"/>
    </source>
</evidence>
<dbReference type="Pfam" id="PF22466">
    <property type="entry name" value="PSF3_N"/>
    <property type="match status" value="1"/>
</dbReference>
<dbReference type="EMBL" id="KZ819607">
    <property type="protein sequence ID" value="PWN31838.1"/>
    <property type="molecule type" value="Genomic_DNA"/>
</dbReference>